<dbReference type="PANTHER" id="PTHR34821:SF2">
    <property type="entry name" value="INNER MEMBRANE PROTEIN YDCZ"/>
    <property type="match status" value="1"/>
</dbReference>
<keyword evidence="1" id="KW-0472">Membrane</keyword>
<evidence type="ECO:0000313" key="2">
    <source>
        <dbReference type="EMBL" id="RBM02741.1"/>
    </source>
</evidence>
<dbReference type="EMBL" id="POAF01000002">
    <property type="protein sequence ID" value="RBM02741.1"/>
    <property type="molecule type" value="Genomic_DNA"/>
</dbReference>
<comment type="caution">
    <text evidence="2">The sequence shown here is derived from an EMBL/GenBank/DDBJ whole genome shotgun (WGS) entry which is preliminary data.</text>
</comment>
<feature type="transmembrane region" description="Helical" evidence="1">
    <location>
        <begin position="47"/>
        <end position="68"/>
    </location>
</feature>
<evidence type="ECO:0000313" key="3">
    <source>
        <dbReference type="Proteomes" id="UP000252167"/>
    </source>
</evidence>
<evidence type="ECO:0008006" key="4">
    <source>
        <dbReference type="Google" id="ProtNLM"/>
    </source>
</evidence>
<dbReference type="Proteomes" id="UP000252167">
    <property type="component" value="Unassembled WGS sequence"/>
</dbReference>
<organism evidence="2 3">
    <name type="scientific">Glutamicibacter soli</name>
    <dbReference type="NCBI Taxonomy" id="453836"/>
    <lineage>
        <taxon>Bacteria</taxon>
        <taxon>Bacillati</taxon>
        <taxon>Actinomycetota</taxon>
        <taxon>Actinomycetes</taxon>
        <taxon>Micrococcales</taxon>
        <taxon>Micrococcaceae</taxon>
        <taxon>Glutamicibacter</taxon>
    </lineage>
</organism>
<keyword evidence="1" id="KW-0812">Transmembrane</keyword>
<feature type="transmembrane region" description="Helical" evidence="1">
    <location>
        <begin position="12"/>
        <end position="35"/>
    </location>
</feature>
<dbReference type="AlphaFoldDB" id="A0A365YJ51"/>
<dbReference type="InterPro" id="IPR006750">
    <property type="entry name" value="YdcZ"/>
</dbReference>
<feature type="transmembrane region" description="Helical" evidence="1">
    <location>
        <begin position="147"/>
        <end position="165"/>
    </location>
</feature>
<feature type="transmembrane region" description="Helical" evidence="1">
    <location>
        <begin position="89"/>
        <end position="108"/>
    </location>
</feature>
<keyword evidence="1" id="KW-1133">Transmembrane helix</keyword>
<feature type="transmembrane region" description="Helical" evidence="1">
    <location>
        <begin position="244"/>
        <end position="263"/>
    </location>
</feature>
<feature type="transmembrane region" description="Helical" evidence="1">
    <location>
        <begin position="114"/>
        <end position="135"/>
    </location>
</feature>
<gene>
    <name evidence="2" type="ORF">C1H84_04750</name>
</gene>
<feature type="transmembrane region" description="Helical" evidence="1">
    <location>
        <begin position="270"/>
        <end position="294"/>
    </location>
</feature>
<sequence length="335" mass="33803">MTSRTTTPGSRTGGTLLFILLSVGSGLLLSIQSRINGALATALGDPIAAATFSFGVGMLALVLTALVAPTARRGVRRIPAVLRARRFPWWYLAAGAVGAMIVFSQSATVPLIGVALFTVCLVTGQSIGSMVMDRVGFGGAVPRKINALRVTGVVLTIAGVVWAVNPGAAGTELASQLLPMGFALLVGMLMGFQGAANGAQSAAYGSAIAATMVNFVVGFAVLATVLLARLAGGVELAPLPTEPWYYIGGLLGCIFVGLTATVIKRLGVLVTSLAAVGGQLVGSLVLDIVVPAAGSHVSTATVLGTLLTLLAVALASVSGARGTTAAVETRQKIHR</sequence>
<accession>A0A365YJ51</accession>
<name>A0A365YJ51_9MICC</name>
<dbReference type="RefSeq" id="WP_113606699.1">
    <property type="nucleotide sequence ID" value="NZ_CM125969.1"/>
</dbReference>
<feature type="transmembrane region" description="Helical" evidence="1">
    <location>
        <begin position="300"/>
        <end position="320"/>
    </location>
</feature>
<dbReference type="GO" id="GO:0005886">
    <property type="term" value="C:plasma membrane"/>
    <property type="evidence" value="ECO:0007669"/>
    <property type="project" value="TreeGrafter"/>
</dbReference>
<feature type="transmembrane region" description="Helical" evidence="1">
    <location>
        <begin position="208"/>
        <end position="232"/>
    </location>
</feature>
<dbReference type="Pfam" id="PF04657">
    <property type="entry name" value="DMT_YdcZ"/>
    <property type="match status" value="2"/>
</dbReference>
<reference evidence="2 3" key="1">
    <citation type="submission" date="2018-01" db="EMBL/GenBank/DDBJ databases">
        <title>Glutamicibacter soli strain NHPC-3 Whole genome sequence and assembly.</title>
        <authorList>
            <person name="Choudhury P."/>
            <person name="Gupta D."/>
            <person name="Sengupta K."/>
            <person name="Jawed A."/>
            <person name="Sultana N."/>
            <person name="Saha P."/>
        </authorList>
    </citation>
    <scope>NUCLEOTIDE SEQUENCE [LARGE SCALE GENOMIC DNA]</scope>
    <source>
        <strain evidence="2 3">NHPC-3</strain>
    </source>
</reference>
<dbReference type="PANTHER" id="PTHR34821">
    <property type="entry name" value="INNER MEMBRANE PROTEIN YDCZ"/>
    <property type="match status" value="1"/>
</dbReference>
<feature type="transmembrane region" description="Helical" evidence="1">
    <location>
        <begin position="177"/>
        <end position="196"/>
    </location>
</feature>
<proteinExistence type="predicted"/>
<evidence type="ECO:0000256" key="1">
    <source>
        <dbReference type="SAM" id="Phobius"/>
    </source>
</evidence>
<protein>
    <recommendedName>
        <fullName evidence="4">EamA-like transporter family protein</fullName>
    </recommendedName>
</protein>
<keyword evidence="3" id="KW-1185">Reference proteome</keyword>